<proteinExistence type="predicted"/>
<evidence type="ECO:0000259" key="1">
    <source>
        <dbReference type="PROSITE" id="PS50926"/>
    </source>
</evidence>
<dbReference type="PROSITE" id="PS50926">
    <property type="entry name" value="TRAM"/>
    <property type="match status" value="1"/>
</dbReference>
<feature type="domain" description="TRAM" evidence="1">
    <location>
        <begin position="1"/>
        <end position="54"/>
    </location>
</feature>
<organism evidence="2">
    <name type="scientific">bioreactor metagenome</name>
    <dbReference type="NCBI Taxonomy" id="1076179"/>
    <lineage>
        <taxon>unclassified sequences</taxon>
        <taxon>metagenomes</taxon>
        <taxon>ecological metagenomes</taxon>
    </lineage>
</organism>
<dbReference type="GO" id="GO:0035597">
    <property type="term" value="F:tRNA-2-methylthio-N(6)-dimethylallyladenosine(37) synthase activity"/>
    <property type="evidence" value="ECO:0007669"/>
    <property type="project" value="UniProtKB-EC"/>
</dbReference>
<dbReference type="AlphaFoldDB" id="A0A644XEQ7"/>
<name>A0A644XEQ7_9ZZZZ</name>
<comment type="caution">
    <text evidence="2">The sequence shown here is derived from an EMBL/GenBank/DDBJ whole genome shotgun (WGS) entry which is preliminary data.</text>
</comment>
<dbReference type="EC" id="2.8.4.3" evidence="2"/>
<accession>A0A644XEQ7</accession>
<reference evidence="2" key="1">
    <citation type="submission" date="2019-08" db="EMBL/GenBank/DDBJ databases">
        <authorList>
            <person name="Kucharzyk K."/>
            <person name="Murdoch R.W."/>
            <person name="Higgins S."/>
            <person name="Loffler F."/>
        </authorList>
    </citation>
    <scope>NUCLEOTIDE SEQUENCE</scope>
</reference>
<dbReference type="InterPro" id="IPR002792">
    <property type="entry name" value="TRAM_dom"/>
</dbReference>
<dbReference type="EMBL" id="VSSQ01002325">
    <property type="protein sequence ID" value="MPM14710.1"/>
    <property type="molecule type" value="Genomic_DNA"/>
</dbReference>
<sequence length="54" mass="6163">MLVESTSKTSDNFLTGRTEHFRLVHFKGTEELLGQIVNVKITNVKTFHMEGEIV</sequence>
<dbReference type="Pfam" id="PF01938">
    <property type="entry name" value="TRAM"/>
    <property type="match status" value="1"/>
</dbReference>
<evidence type="ECO:0000313" key="2">
    <source>
        <dbReference type="EMBL" id="MPM14710.1"/>
    </source>
</evidence>
<gene>
    <name evidence="2" type="primary">miaB_21</name>
    <name evidence="2" type="ORF">SDC9_61074</name>
</gene>
<protein>
    <submittedName>
        <fullName evidence="2">tRNA-2-methylthio-N(6)-dimethylallyladenosine synthase</fullName>
        <ecNumber evidence="2">2.8.4.3</ecNumber>
    </submittedName>
</protein>
<keyword evidence="2" id="KW-0808">Transferase</keyword>